<dbReference type="CDD" id="cd00712">
    <property type="entry name" value="AsnB"/>
    <property type="match status" value="1"/>
</dbReference>
<dbReference type="InterPro" id="IPR033738">
    <property type="entry name" value="AsnB_N"/>
</dbReference>
<feature type="non-terminal residue" evidence="2">
    <location>
        <position position="132"/>
    </location>
</feature>
<organism evidence="2">
    <name type="scientific">marine metagenome</name>
    <dbReference type="NCBI Taxonomy" id="408172"/>
    <lineage>
        <taxon>unclassified sequences</taxon>
        <taxon>metagenomes</taxon>
        <taxon>ecological metagenomes</taxon>
    </lineage>
</organism>
<dbReference type="SUPFAM" id="SSF56235">
    <property type="entry name" value="N-terminal nucleophile aminohydrolases (Ntn hydrolases)"/>
    <property type="match status" value="1"/>
</dbReference>
<proteinExistence type="predicted"/>
<name>A0A383DC77_9ZZZZ</name>
<dbReference type="EMBL" id="UINC01215955">
    <property type="protein sequence ID" value="SVE41889.1"/>
    <property type="molecule type" value="Genomic_DNA"/>
</dbReference>
<evidence type="ECO:0000259" key="1">
    <source>
        <dbReference type="PROSITE" id="PS51278"/>
    </source>
</evidence>
<dbReference type="GO" id="GO:0005829">
    <property type="term" value="C:cytosol"/>
    <property type="evidence" value="ECO:0007669"/>
    <property type="project" value="TreeGrafter"/>
</dbReference>
<dbReference type="AlphaFoldDB" id="A0A383DC77"/>
<feature type="domain" description="Glutamine amidotransferase type-2" evidence="1">
    <location>
        <begin position="1"/>
        <end position="132"/>
    </location>
</feature>
<feature type="non-terminal residue" evidence="2">
    <location>
        <position position="1"/>
    </location>
</feature>
<evidence type="ECO:0000313" key="2">
    <source>
        <dbReference type="EMBL" id="SVE41889.1"/>
    </source>
</evidence>
<dbReference type="PROSITE" id="PS51278">
    <property type="entry name" value="GATASE_TYPE_2"/>
    <property type="match status" value="1"/>
</dbReference>
<accession>A0A383DC77</accession>
<dbReference type="PANTHER" id="PTHR43284:SF1">
    <property type="entry name" value="ASPARAGINE SYNTHETASE"/>
    <property type="match status" value="1"/>
</dbReference>
<protein>
    <recommendedName>
        <fullName evidence="1">Glutamine amidotransferase type-2 domain-containing protein</fullName>
    </recommendedName>
</protein>
<dbReference type="Gene3D" id="3.60.20.10">
    <property type="entry name" value="Glutamine Phosphoribosylpyrophosphate, subunit 1, domain 1"/>
    <property type="match status" value="1"/>
</dbReference>
<reference evidence="2" key="1">
    <citation type="submission" date="2018-05" db="EMBL/GenBank/DDBJ databases">
        <authorList>
            <person name="Lanie J.A."/>
            <person name="Ng W.-L."/>
            <person name="Kazmierczak K.M."/>
            <person name="Andrzejewski T.M."/>
            <person name="Davidsen T.M."/>
            <person name="Wayne K.J."/>
            <person name="Tettelin H."/>
            <person name="Glass J.I."/>
            <person name="Rusch D."/>
            <person name="Podicherti R."/>
            <person name="Tsui H.-C.T."/>
            <person name="Winkler M.E."/>
        </authorList>
    </citation>
    <scope>NUCLEOTIDE SEQUENCE</scope>
</reference>
<sequence>VGVFGRSDRPTVSAGLATLSHRGPDDEYVVNGQDFTMGACRLSIVDVEGGRQPMANETGTVWTAQNGELYNSPTLRTQLIAGGHTFHSHCDTEVLPHLYEEHGVRLPEHLDGMFAVAIWDDERKVGVLARDR</sequence>
<dbReference type="InterPro" id="IPR051786">
    <property type="entry name" value="ASN_synthetase/amidase"/>
</dbReference>
<dbReference type="Pfam" id="PF13537">
    <property type="entry name" value="GATase_7"/>
    <property type="match status" value="1"/>
</dbReference>
<dbReference type="PANTHER" id="PTHR43284">
    <property type="entry name" value="ASPARAGINE SYNTHETASE (GLUTAMINE-HYDROLYZING)"/>
    <property type="match status" value="1"/>
</dbReference>
<dbReference type="InterPro" id="IPR017932">
    <property type="entry name" value="GATase_2_dom"/>
</dbReference>
<gene>
    <name evidence="2" type="ORF">METZ01_LOCUS494743</name>
</gene>
<dbReference type="InterPro" id="IPR029055">
    <property type="entry name" value="Ntn_hydrolases_N"/>
</dbReference>